<dbReference type="GO" id="GO:0005886">
    <property type="term" value="C:plasma membrane"/>
    <property type="evidence" value="ECO:0007669"/>
    <property type="project" value="UniProtKB-SubCell"/>
</dbReference>
<dbReference type="InterPro" id="IPR017871">
    <property type="entry name" value="ABC_transporter-like_CS"/>
</dbReference>
<evidence type="ECO:0000259" key="9">
    <source>
        <dbReference type="PROSITE" id="PS50893"/>
    </source>
</evidence>
<dbReference type="GO" id="GO:0005524">
    <property type="term" value="F:ATP binding"/>
    <property type="evidence" value="ECO:0007669"/>
    <property type="project" value="UniProtKB-KW"/>
</dbReference>
<dbReference type="Gene3D" id="3.40.50.300">
    <property type="entry name" value="P-loop containing nucleotide triphosphate hydrolases"/>
    <property type="match status" value="2"/>
</dbReference>
<evidence type="ECO:0000256" key="8">
    <source>
        <dbReference type="SAM" id="MobiDB-lite"/>
    </source>
</evidence>
<dbReference type="InterPro" id="IPR050388">
    <property type="entry name" value="ABC_Ni/Peptide_Import"/>
</dbReference>
<keyword evidence="5" id="KW-0547">Nucleotide-binding</keyword>
<dbReference type="AlphaFoldDB" id="A0A7U3V0E3"/>
<keyword evidence="7" id="KW-0472">Membrane</keyword>
<sequence length="719" mass="76755">MTAPRPAAPARGPAAGAGDESRNGMPPLLDVQHLTTRIRTSRGVVRAVEDVSFQLEAGETLGLVGESGCGKSMTGLSLMGLLPPGGRIAEGSSIRLDGRELVGLPARELRRVRGNDIAMVFQDPMTSLDPTKSIGHQVAEPVLLHRGCTRAEAAERAAEVLGLVGLPHPRERLDDYPHQLSGGLRQRVLIAMALANEPRVLIADEPTTALDVTIQAQILALLADLRSRLGMAMILITHDMGVTAGHADRVNVMYAGRIAESTGTDRLFHGMRHPYTQSLLASVPRLDQDPDRRLPTIPGLPPDLTGPADGCRFADRCAYATDRCRTEEPALTGPPEHRFACWHPTDGPRPAADLPAAPRPAGPAAPKAAVAASPADDLRKSAVRPLLEAHALVREFPVRGARLPGQGRRVVHAVSGVSFTLGHGETFGLVGESGCGKTTLGRLLVGLDRPDAGTVTLEGTDLGQVRGRELRRRRRDLQMVFQDPFSSLDPRMRVGGILREPLRIQGIGTAREQKARVAELLAEVGLPERGLDLFPHEFSGGQRQRVGLARALALNPRLIVADEPVSALDVSVRAQVLNLMKRLQVSHGVSYVVISHDLAVVRYLADRIGVMYLGRLVEVGSADDIHLRAAHPYTAGLLEAVPVPDPAAERAKRGTGITGELPSPAAPPSGCRFRTRCPLATDRCAAEEPALRSFGPGHTAACHFPLRGPVAEEPLSAPA</sequence>
<feature type="region of interest" description="Disordered" evidence="8">
    <location>
        <begin position="350"/>
        <end position="373"/>
    </location>
</feature>
<feature type="compositionally biased region" description="Low complexity" evidence="8">
    <location>
        <begin position="364"/>
        <end position="373"/>
    </location>
</feature>
<feature type="domain" description="ABC transporter" evidence="9">
    <location>
        <begin position="398"/>
        <end position="638"/>
    </location>
</feature>
<comment type="subcellular location">
    <subcellularLocation>
        <location evidence="1">Cell membrane</location>
        <topology evidence="1">Peripheral membrane protein</topology>
    </subcellularLocation>
</comment>
<keyword evidence="3" id="KW-0813">Transport</keyword>
<evidence type="ECO:0000256" key="7">
    <source>
        <dbReference type="ARBA" id="ARBA00023136"/>
    </source>
</evidence>
<dbReference type="InterPro" id="IPR027417">
    <property type="entry name" value="P-loop_NTPase"/>
</dbReference>
<organism evidence="10 11">
    <name type="scientific">Actinacidiphila reveromycinica</name>
    <dbReference type="NCBI Taxonomy" id="659352"/>
    <lineage>
        <taxon>Bacteria</taxon>
        <taxon>Bacillati</taxon>
        <taxon>Actinomycetota</taxon>
        <taxon>Actinomycetes</taxon>
        <taxon>Kitasatosporales</taxon>
        <taxon>Streptomycetaceae</taxon>
        <taxon>Actinacidiphila</taxon>
    </lineage>
</organism>
<feature type="compositionally biased region" description="Low complexity" evidence="8">
    <location>
        <begin position="1"/>
        <end position="18"/>
    </location>
</feature>
<evidence type="ECO:0000256" key="2">
    <source>
        <dbReference type="ARBA" id="ARBA00005417"/>
    </source>
</evidence>
<accession>A0A7U3V0E3</accession>
<dbReference type="NCBIfam" id="NF008453">
    <property type="entry name" value="PRK11308.1"/>
    <property type="match status" value="2"/>
</dbReference>
<dbReference type="InterPro" id="IPR003439">
    <property type="entry name" value="ABC_transporter-like_ATP-bd"/>
</dbReference>
<keyword evidence="4" id="KW-1003">Cell membrane</keyword>
<dbReference type="NCBIfam" id="TIGR01727">
    <property type="entry name" value="oligo_HPY"/>
    <property type="match status" value="2"/>
</dbReference>
<dbReference type="InterPro" id="IPR003593">
    <property type="entry name" value="AAA+_ATPase"/>
</dbReference>
<reference evidence="10 11" key="3">
    <citation type="journal article" date="2011" name="Nat. Chem. Biol.">
        <title>Reveromycin A biosynthesis uses RevG and RevJ for stereospecific spiroacetal formation.</title>
        <authorList>
            <person name="Takahashi S."/>
            <person name="Toyoda A."/>
            <person name="Sekiyama Y."/>
            <person name="Takagi H."/>
            <person name="Nogawa T."/>
            <person name="Uramoto M."/>
            <person name="Suzuki R."/>
            <person name="Koshino H."/>
            <person name="Kumano T."/>
            <person name="Panthee S."/>
            <person name="Dairi T."/>
            <person name="Ishikawa J."/>
            <person name="Ikeda H."/>
            <person name="Sakaki Y."/>
            <person name="Osada H."/>
        </authorList>
    </citation>
    <scope>NUCLEOTIDE SEQUENCE [LARGE SCALE GENOMIC DNA]</scope>
    <source>
        <strain evidence="10 11">SN-593</strain>
    </source>
</reference>
<reference evidence="10 11" key="4">
    <citation type="journal article" date="2020" name="Sci. Rep.">
        <title>beta-carboline chemical signals induce reveromycin production through a LuxR family regulator in Streptomyces sp. SN-593.</title>
        <authorList>
            <person name="Panthee S."/>
            <person name="Kito N."/>
            <person name="Hayashi T."/>
            <person name="Shimizu T."/>
            <person name="Ishikawa J."/>
            <person name="Hamamoto H."/>
            <person name="Osada H."/>
            <person name="Takahashi S."/>
        </authorList>
    </citation>
    <scope>NUCLEOTIDE SEQUENCE [LARGE SCALE GENOMIC DNA]</scope>
    <source>
        <strain evidence="10 11">SN-593</strain>
    </source>
</reference>
<evidence type="ECO:0000256" key="5">
    <source>
        <dbReference type="ARBA" id="ARBA00022741"/>
    </source>
</evidence>
<evidence type="ECO:0000256" key="6">
    <source>
        <dbReference type="ARBA" id="ARBA00022840"/>
    </source>
</evidence>
<evidence type="ECO:0000256" key="4">
    <source>
        <dbReference type="ARBA" id="ARBA00022475"/>
    </source>
</evidence>
<dbReference type="Proteomes" id="UP000595703">
    <property type="component" value="Chromosome"/>
</dbReference>
<feature type="domain" description="ABC transporter" evidence="9">
    <location>
        <begin position="29"/>
        <end position="280"/>
    </location>
</feature>
<keyword evidence="11" id="KW-1185">Reference proteome</keyword>
<keyword evidence="6 10" id="KW-0067">ATP-binding</keyword>
<dbReference type="SUPFAM" id="SSF52540">
    <property type="entry name" value="P-loop containing nucleoside triphosphate hydrolases"/>
    <property type="match status" value="2"/>
</dbReference>
<dbReference type="CDD" id="cd03257">
    <property type="entry name" value="ABC_NikE_OppD_transporters"/>
    <property type="match status" value="2"/>
</dbReference>
<dbReference type="PANTHER" id="PTHR43297:SF2">
    <property type="entry name" value="DIPEPTIDE TRANSPORT ATP-BINDING PROTEIN DPPD"/>
    <property type="match status" value="1"/>
</dbReference>
<dbReference type="PROSITE" id="PS00211">
    <property type="entry name" value="ABC_TRANSPORTER_1"/>
    <property type="match status" value="1"/>
</dbReference>
<proteinExistence type="inferred from homology"/>
<evidence type="ECO:0000313" key="10">
    <source>
        <dbReference type="EMBL" id="BBB02174.1"/>
    </source>
</evidence>
<gene>
    <name evidence="10" type="ORF">RVR_9925</name>
</gene>
<dbReference type="SMART" id="SM00382">
    <property type="entry name" value="AAA"/>
    <property type="match status" value="2"/>
</dbReference>
<dbReference type="EMBL" id="AP018365">
    <property type="protein sequence ID" value="BBB02174.1"/>
    <property type="molecule type" value="Genomic_DNA"/>
</dbReference>
<protein>
    <submittedName>
        <fullName evidence="10">Putative ABC transporter ATP-binding protein</fullName>
    </submittedName>
</protein>
<reference evidence="10 11" key="2">
    <citation type="journal article" date="2011" name="J. Antibiot.">
        <title>Furaquinocins I and J: novel polyketide isoprenoid hybrid compounds from Streptomyces reveromyceticus SN-593.</title>
        <authorList>
            <person name="Panthee S."/>
            <person name="Takahashi S."/>
            <person name="Takagi H."/>
            <person name="Nogawa T."/>
            <person name="Oowada E."/>
            <person name="Uramoto M."/>
            <person name="Osada H."/>
        </authorList>
    </citation>
    <scope>NUCLEOTIDE SEQUENCE [LARGE SCALE GENOMIC DNA]</scope>
    <source>
        <strain evidence="10 11">SN-593</strain>
    </source>
</reference>
<evidence type="ECO:0000256" key="1">
    <source>
        <dbReference type="ARBA" id="ARBA00004202"/>
    </source>
</evidence>
<comment type="similarity">
    <text evidence="2">Belongs to the ABC transporter superfamily.</text>
</comment>
<dbReference type="PROSITE" id="PS50893">
    <property type="entry name" value="ABC_TRANSPORTER_2"/>
    <property type="match status" value="2"/>
</dbReference>
<reference evidence="10 11" key="1">
    <citation type="journal article" date="2010" name="J. Bacteriol.">
        <title>Biochemical characterization of a novel indole prenyltransferase from Streptomyces sp. SN-593.</title>
        <authorList>
            <person name="Takahashi S."/>
            <person name="Takagi H."/>
            <person name="Toyoda A."/>
            <person name="Uramoto M."/>
            <person name="Nogawa T."/>
            <person name="Ueki M."/>
            <person name="Sakaki Y."/>
            <person name="Osada H."/>
        </authorList>
    </citation>
    <scope>NUCLEOTIDE SEQUENCE [LARGE SCALE GENOMIC DNA]</scope>
    <source>
        <strain evidence="10 11">SN-593</strain>
    </source>
</reference>
<dbReference type="FunFam" id="3.40.50.300:FF:000016">
    <property type="entry name" value="Oligopeptide ABC transporter ATP-binding component"/>
    <property type="match status" value="2"/>
</dbReference>
<name>A0A7U3V0E3_9ACTN</name>
<evidence type="ECO:0000313" key="11">
    <source>
        <dbReference type="Proteomes" id="UP000595703"/>
    </source>
</evidence>
<feature type="region of interest" description="Disordered" evidence="8">
    <location>
        <begin position="1"/>
        <end position="27"/>
    </location>
</feature>
<dbReference type="NCBIfam" id="NF007739">
    <property type="entry name" value="PRK10419.1"/>
    <property type="match status" value="2"/>
</dbReference>
<evidence type="ECO:0000256" key="3">
    <source>
        <dbReference type="ARBA" id="ARBA00022448"/>
    </source>
</evidence>
<dbReference type="PANTHER" id="PTHR43297">
    <property type="entry name" value="OLIGOPEPTIDE TRANSPORT ATP-BINDING PROTEIN APPD"/>
    <property type="match status" value="1"/>
</dbReference>
<dbReference type="InterPro" id="IPR013563">
    <property type="entry name" value="Oligopep_ABC_C"/>
</dbReference>
<dbReference type="GO" id="GO:0015833">
    <property type="term" value="P:peptide transport"/>
    <property type="evidence" value="ECO:0007669"/>
    <property type="project" value="InterPro"/>
</dbReference>
<dbReference type="Pfam" id="PF00005">
    <property type="entry name" value="ABC_tran"/>
    <property type="match status" value="2"/>
</dbReference>
<dbReference type="GO" id="GO:0016887">
    <property type="term" value="F:ATP hydrolysis activity"/>
    <property type="evidence" value="ECO:0007669"/>
    <property type="project" value="InterPro"/>
</dbReference>
<dbReference type="KEGG" id="arev:RVR_9925"/>
<dbReference type="Pfam" id="PF08352">
    <property type="entry name" value="oligo_HPY"/>
    <property type="match status" value="2"/>
</dbReference>